<evidence type="ECO:0000259" key="10">
    <source>
        <dbReference type="Pfam" id="PF00745"/>
    </source>
</evidence>
<feature type="active site" description="Nucleophile" evidence="8">
    <location>
        <position position="47"/>
    </location>
</feature>
<evidence type="ECO:0000259" key="11">
    <source>
        <dbReference type="Pfam" id="PF01488"/>
    </source>
</evidence>
<dbReference type="NCBIfam" id="TIGR01035">
    <property type="entry name" value="hemA"/>
    <property type="match status" value="1"/>
</dbReference>
<feature type="binding site" evidence="8">
    <location>
        <position position="117"/>
    </location>
    <ligand>
        <name>substrate</name>
    </ligand>
</feature>
<dbReference type="SUPFAM" id="SSF69742">
    <property type="entry name" value="Glutamyl tRNA-reductase catalytic, N-terminal domain"/>
    <property type="match status" value="1"/>
</dbReference>
<feature type="domain" description="Glutamyl-tRNA reductase N-terminal" evidence="12">
    <location>
        <begin position="7"/>
        <end position="164"/>
    </location>
</feature>
<keyword evidence="6 8" id="KW-0627">Porphyrin biosynthesis</keyword>
<evidence type="ECO:0000256" key="6">
    <source>
        <dbReference type="ARBA" id="ARBA00023244"/>
    </source>
</evidence>
<feature type="binding site" evidence="8">
    <location>
        <begin position="197"/>
        <end position="202"/>
    </location>
    <ligand>
        <name>NADP(+)</name>
        <dbReference type="ChEBI" id="CHEBI:58349"/>
    </ligand>
</feature>
<gene>
    <name evidence="8" type="primary">hemA</name>
    <name evidence="13" type="ORF">L2X98_25325</name>
</gene>
<dbReference type="GO" id="GO:0008883">
    <property type="term" value="F:glutamyl-tRNA reductase activity"/>
    <property type="evidence" value="ECO:0007669"/>
    <property type="project" value="UniProtKB-EC"/>
</dbReference>
<dbReference type="InterPro" id="IPR036343">
    <property type="entry name" value="GluRdtase_N_sf"/>
</dbReference>
<feature type="binding site" evidence="8">
    <location>
        <position position="128"/>
    </location>
    <ligand>
        <name>substrate</name>
    </ligand>
</feature>
<evidence type="ECO:0000256" key="1">
    <source>
        <dbReference type="ARBA" id="ARBA00005059"/>
    </source>
</evidence>
<dbReference type="Pfam" id="PF01488">
    <property type="entry name" value="Shikimate_DH"/>
    <property type="match status" value="1"/>
</dbReference>
<dbReference type="EC" id="1.2.1.70" evidence="3 8"/>
<comment type="domain">
    <text evidence="8">Possesses an unusual extended V-shaped dimeric structure with each monomer consisting of three distinct domains arranged along a curved 'spinal' alpha-helix. The N-terminal catalytic domain specifically recognizes the glutamate moiety of the substrate. The second domain is the NADPH-binding domain, and the third C-terminal domain is responsible for dimerization.</text>
</comment>
<dbReference type="NCBIfam" id="NF000750">
    <property type="entry name" value="PRK00045.3-4"/>
    <property type="match status" value="1"/>
</dbReference>
<accession>A0ABY5NN38</accession>
<dbReference type="InterPro" id="IPR015896">
    <property type="entry name" value="4pyrrol_synth_GluRdtase_dimer"/>
</dbReference>
<comment type="subunit">
    <text evidence="8">Homodimer.</text>
</comment>
<sequence>MLLCFSSSHRTAALDTVERLERRADDVIARLAEPIDGIDGSVVVSTCNRFEVYLDVPGTTPHPERPWDAASIDADAFVDTVAAATGLDGGEVRESGILLHGDAVAAHVFSVASGLESIVVGEGEIAGQVRRSLERARERGTVSPELERVFQLASRTSRGVKNRTDLSRAGRSVVRLALDMAETRITDWAGTRVLLVGTGRYAGASLAALRERGVTRAQVYSRSGRAAGFAAGHDIKAVPVDGLEQAVAASDLIVTCSVAPAVILDAATVAAAAGRAGALPRRLIIDLGLPRNVDPGVAAVPGTELLDLETLRLHAPLPELGATAEAQALVDAAVADYRRAAAEDAVTPALVALRAHVFDVLDDEIARARRRGDSDGQTEAALRHLAGVLLHEPSVRARKLAAAGRAGEVESALSALFGIESRRECPVAEMRPAPRRAGAAS</sequence>
<comment type="similarity">
    <text evidence="2 8 9">Belongs to the glutamyl-tRNA reductase family.</text>
</comment>
<dbReference type="Proteomes" id="UP001054811">
    <property type="component" value="Chromosome"/>
</dbReference>
<reference evidence="13" key="1">
    <citation type="submission" date="2022-01" db="EMBL/GenBank/DDBJ databases">
        <title>Microbacterium eymi and Microbacterium rhizovicinus sp. nov., isolated from the rhizospheric soil of Elymus tsukushiensis, a plant native to the Dokdo Islands, Republic of Korea.</title>
        <authorList>
            <person name="Hwang Y.J."/>
        </authorList>
    </citation>
    <scope>NUCLEOTIDE SEQUENCE</scope>
    <source>
        <strain evidence="13">KUDC0405</strain>
    </source>
</reference>
<comment type="catalytic activity">
    <reaction evidence="7 8 9">
        <text>(S)-4-amino-5-oxopentanoate + tRNA(Glu) + NADP(+) = L-glutamyl-tRNA(Glu) + NADPH + H(+)</text>
        <dbReference type="Rhea" id="RHEA:12344"/>
        <dbReference type="Rhea" id="RHEA-COMP:9663"/>
        <dbReference type="Rhea" id="RHEA-COMP:9680"/>
        <dbReference type="ChEBI" id="CHEBI:15378"/>
        <dbReference type="ChEBI" id="CHEBI:57501"/>
        <dbReference type="ChEBI" id="CHEBI:57783"/>
        <dbReference type="ChEBI" id="CHEBI:58349"/>
        <dbReference type="ChEBI" id="CHEBI:78442"/>
        <dbReference type="ChEBI" id="CHEBI:78520"/>
        <dbReference type="EC" id="1.2.1.70"/>
    </reaction>
</comment>
<dbReference type="InterPro" id="IPR000343">
    <property type="entry name" value="4pyrrol_synth_GluRdtase"/>
</dbReference>
<feature type="binding site" evidence="8">
    <location>
        <begin position="122"/>
        <end position="124"/>
    </location>
    <ligand>
        <name>substrate</name>
    </ligand>
</feature>
<comment type="function">
    <text evidence="8">Catalyzes the NADPH-dependent reduction of glutamyl-tRNA(Glu) to glutamate 1-semialdehyde (GSA).</text>
</comment>
<evidence type="ECO:0000256" key="5">
    <source>
        <dbReference type="ARBA" id="ARBA00023002"/>
    </source>
</evidence>
<dbReference type="EMBL" id="CP091139">
    <property type="protein sequence ID" value="UUT36592.1"/>
    <property type="molecule type" value="Genomic_DNA"/>
</dbReference>
<dbReference type="Gene3D" id="3.40.50.720">
    <property type="entry name" value="NAD(P)-binding Rossmann-like Domain"/>
    <property type="match status" value="1"/>
</dbReference>
<evidence type="ECO:0000256" key="9">
    <source>
        <dbReference type="RuleBase" id="RU000584"/>
    </source>
</evidence>
<dbReference type="RefSeq" id="WP_259613255.1">
    <property type="nucleotide sequence ID" value="NZ_CP091139.2"/>
</dbReference>
<keyword evidence="4 8" id="KW-0521">NADP</keyword>
<dbReference type="PIRSF" id="PIRSF000445">
    <property type="entry name" value="4pyrrol_synth_GluRdtase"/>
    <property type="match status" value="1"/>
</dbReference>
<dbReference type="Pfam" id="PF00745">
    <property type="entry name" value="GlutR_dimer"/>
    <property type="match status" value="1"/>
</dbReference>
<dbReference type="PROSITE" id="PS00747">
    <property type="entry name" value="GLUTR"/>
    <property type="match status" value="1"/>
</dbReference>
<proteinExistence type="inferred from homology"/>
<dbReference type="InterPro" id="IPR006151">
    <property type="entry name" value="Shikm_DH/Glu-tRNA_Rdtase"/>
</dbReference>
<evidence type="ECO:0000256" key="3">
    <source>
        <dbReference type="ARBA" id="ARBA00012970"/>
    </source>
</evidence>
<dbReference type="SUPFAM" id="SSF51735">
    <property type="entry name" value="NAD(P)-binding Rossmann-fold domains"/>
    <property type="match status" value="1"/>
</dbReference>
<dbReference type="InterPro" id="IPR036453">
    <property type="entry name" value="GluRdtase_dimer_dom_sf"/>
</dbReference>
<evidence type="ECO:0000313" key="14">
    <source>
        <dbReference type="Proteomes" id="UP001054811"/>
    </source>
</evidence>
<evidence type="ECO:0000256" key="2">
    <source>
        <dbReference type="ARBA" id="ARBA00005916"/>
    </source>
</evidence>
<feature type="site" description="Important for activity" evidence="8">
    <location>
        <position position="107"/>
    </location>
</feature>
<keyword evidence="5 8" id="KW-0560">Oxidoreductase</keyword>
<name>A0ABY5NN38_9MICO</name>
<feature type="domain" description="Tetrapyrrole biosynthesis glutamyl-tRNA reductase dimerisation" evidence="10">
    <location>
        <begin position="325"/>
        <end position="419"/>
    </location>
</feature>
<protein>
    <recommendedName>
        <fullName evidence="3 8">Glutamyl-tRNA reductase</fullName>
        <shortName evidence="8">GluTR</shortName>
        <ecNumber evidence="3 8">1.2.1.70</ecNumber>
    </recommendedName>
</protein>
<evidence type="ECO:0000313" key="13">
    <source>
        <dbReference type="EMBL" id="UUT36592.1"/>
    </source>
</evidence>
<dbReference type="Gene3D" id="3.30.460.30">
    <property type="entry name" value="Glutamyl-tRNA reductase, N-terminal domain"/>
    <property type="match status" value="1"/>
</dbReference>
<comment type="pathway">
    <text evidence="1 8 9">Porphyrin-containing compound metabolism; protoporphyrin-IX biosynthesis; 5-aminolevulinate from L-glutamyl-tRNA(Glu): step 1/2.</text>
</comment>
<comment type="miscellaneous">
    <text evidence="8">During catalysis, the active site Cys acts as a nucleophile attacking the alpha-carbonyl group of tRNA-bound glutamate with the formation of a thioester intermediate between enzyme and glutamate, and the concomitant release of tRNA(Glu). The thioester intermediate is finally reduced by direct hydride transfer from NADPH, to form the product GSA.</text>
</comment>
<dbReference type="InterPro" id="IPR018214">
    <property type="entry name" value="GluRdtase_CS"/>
</dbReference>
<dbReference type="PANTHER" id="PTHR43013:SF1">
    <property type="entry name" value="GLUTAMYL-TRNA REDUCTASE"/>
    <property type="match status" value="1"/>
</dbReference>
<dbReference type="HAMAP" id="MF_00087">
    <property type="entry name" value="Glu_tRNA_reductase"/>
    <property type="match status" value="1"/>
</dbReference>
<dbReference type="PANTHER" id="PTHR43013">
    <property type="entry name" value="GLUTAMYL-TRNA REDUCTASE"/>
    <property type="match status" value="1"/>
</dbReference>
<dbReference type="SUPFAM" id="SSF69075">
    <property type="entry name" value="Glutamyl tRNA-reductase dimerization domain"/>
    <property type="match status" value="1"/>
</dbReference>
<evidence type="ECO:0000259" key="12">
    <source>
        <dbReference type="Pfam" id="PF05201"/>
    </source>
</evidence>
<keyword evidence="14" id="KW-1185">Reference proteome</keyword>
<dbReference type="Pfam" id="PF05201">
    <property type="entry name" value="GlutR_N"/>
    <property type="match status" value="1"/>
</dbReference>
<evidence type="ECO:0000256" key="4">
    <source>
        <dbReference type="ARBA" id="ARBA00022857"/>
    </source>
</evidence>
<dbReference type="InterPro" id="IPR036291">
    <property type="entry name" value="NAD(P)-bd_dom_sf"/>
</dbReference>
<feature type="binding site" evidence="8">
    <location>
        <begin position="46"/>
        <end position="49"/>
    </location>
    <ligand>
        <name>substrate</name>
    </ligand>
</feature>
<evidence type="ECO:0000256" key="8">
    <source>
        <dbReference type="HAMAP-Rule" id="MF_00087"/>
    </source>
</evidence>
<feature type="domain" description="Quinate/shikimate 5-dehydrogenase/glutamyl-tRNA reductase" evidence="11">
    <location>
        <begin position="180"/>
        <end position="311"/>
    </location>
</feature>
<organism evidence="13 14">
    <name type="scientific">Microbacterium elymi</name>
    <dbReference type="NCBI Taxonomy" id="2909587"/>
    <lineage>
        <taxon>Bacteria</taxon>
        <taxon>Bacillati</taxon>
        <taxon>Actinomycetota</taxon>
        <taxon>Actinomycetes</taxon>
        <taxon>Micrococcales</taxon>
        <taxon>Microbacteriaceae</taxon>
        <taxon>Microbacterium</taxon>
    </lineage>
</organism>
<evidence type="ECO:0000256" key="7">
    <source>
        <dbReference type="ARBA" id="ARBA00047464"/>
    </source>
</evidence>
<dbReference type="InterPro" id="IPR015895">
    <property type="entry name" value="4pyrrol_synth_GluRdtase_N"/>
</dbReference>